<proteinExistence type="predicted"/>
<organism evidence="2 3">
    <name type="scientific">Portunus trituberculatus</name>
    <name type="common">Swimming crab</name>
    <name type="synonym">Neptunus trituberculatus</name>
    <dbReference type="NCBI Taxonomy" id="210409"/>
    <lineage>
        <taxon>Eukaryota</taxon>
        <taxon>Metazoa</taxon>
        <taxon>Ecdysozoa</taxon>
        <taxon>Arthropoda</taxon>
        <taxon>Crustacea</taxon>
        <taxon>Multicrustacea</taxon>
        <taxon>Malacostraca</taxon>
        <taxon>Eumalacostraca</taxon>
        <taxon>Eucarida</taxon>
        <taxon>Decapoda</taxon>
        <taxon>Pleocyemata</taxon>
        <taxon>Brachyura</taxon>
        <taxon>Eubrachyura</taxon>
        <taxon>Portunoidea</taxon>
        <taxon>Portunidae</taxon>
        <taxon>Portuninae</taxon>
        <taxon>Portunus</taxon>
    </lineage>
</organism>
<comment type="caution">
    <text evidence="2">The sequence shown here is derived from an EMBL/GenBank/DDBJ whole genome shotgun (WGS) entry which is preliminary data.</text>
</comment>
<name>A0A5B7D622_PORTR</name>
<sequence length="85" mass="9346">MKTEETATSWRYFPHNNNHQGDNGTTISSLTAHAPSACPSHSHVMLTLDIPSSGQGQCQAPASQQQHLQGTWAPALHQRELWNQS</sequence>
<dbReference type="Proteomes" id="UP000324222">
    <property type="component" value="Unassembled WGS sequence"/>
</dbReference>
<evidence type="ECO:0000313" key="3">
    <source>
        <dbReference type="Proteomes" id="UP000324222"/>
    </source>
</evidence>
<reference evidence="2 3" key="1">
    <citation type="submission" date="2019-05" db="EMBL/GenBank/DDBJ databases">
        <title>Another draft genome of Portunus trituberculatus and its Hox gene families provides insights of decapod evolution.</title>
        <authorList>
            <person name="Jeong J.-H."/>
            <person name="Song I."/>
            <person name="Kim S."/>
            <person name="Choi T."/>
            <person name="Kim D."/>
            <person name="Ryu S."/>
            <person name="Kim W."/>
        </authorList>
    </citation>
    <scope>NUCLEOTIDE SEQUENCE [LARGE SCALE GENOMIC DNA]</scope>
    <source>
        <tissue evidence="2">Muscle</tissue>
    </source>
</reference>
<dbReference type="EMBL" id="VSRR010000530">
    <property type="protein sequence ID" value="MPC16722.1"/>
    <property type="molecule type" value="Genomic_DNA"/>
</dbReference>
<protein>
    <submittedName>
        <fullName evidence="2">Uncharacterized protein</fullName>
    </submittedName>
</protein>
<evidence type="ECO:0000256" key="1">
    <source>
        <dbReference type="SAM" id="MobiDB-lite"/>
    </source>
</evidence>
<feature type="region of interest" description="Disordered" evidence="1">
    <location>
        <begin position="1"/>
        <end position="28"/>
    </location>
</feature>
<keyword evidence="3" id="KW-1185">Reference proteome</keyword>
<accession>A0A5B7D622</accession>
<gene>
    <name evidence="2" type="ORF">E2C01_009555</name>
</gene>
<evidence type="ECO:0000313" key="2">
    <source>
        <dbReference type="EMBL" id="MPC16722.1"/>
    </source>
</evidence>
<dbReference type="AlphaFoldDB" id="A0A5B7D622"/>
<feature type="compositionally biased region" description="Polar residues" evidence="1">
    <location>
        <begin position="15"/>
        <end position="28"/>
    </location>
</feature>